<reference evidence="2" key="1">
    <citation type="journal article" date="2020" name="mSystems">
        <title>Genome- and Community-Level Interaction Insights into Carbon Utilization and Element Cycling Functions of Hydrothermarchaeota in Hydrothermal Sediment.</title>
        <authorList>
            <person name="Zhou Z."/>
            <person name="Liu Y."/>
            <person name="Xu W."/>
            <person name="Pan J."/>
            <person name="Luo Z.H."/>
            <person name="Li M."/>
        </authorList>
    </citation>
    <scope>NUCLEOTIDE SEQUENCE [LARGE SCALE GENOMIC DNA]</scope>
    <source>
        <strain evidence="3">SpSt-10</strain>
        <strain evidence="2">SpSt-62</strain>
        <strain evidence="1">SpSt-97</strain>
    </source>
</reference>
<proteinExistence type="predicted"/>
<protein>
    <submittedName>
        <fullName evidence="2">Uncharacterized protein</fullName>
    </submittedName>
</protein>
<sequence length="118" mass="13971">MKLWDFKIGRSSKDTYRIILKSNPEVLKVSNQYRIDYKISESEEVSIDRCVINSYLKEKIKNFDEVFFDPGLNVIEIYIRDNPNIRSDIELAVREIRNILEEEKRKFIGIGATLEKLL</sequence>
<evidence type="ECO:0000313" key="3">
    <source>
        <dbReference type="EMBL" id="HHF48523.1"/>
    </source>
</evidence>
<dbReference type="EMBL" id="DTPI01000031">
    <property type="protein sequence ID" value="HGE66705.1"/>
    <property type="molecule type" value="Genomic_DNA"/>
</dbReference>
<dbReference type="EMBL" id="DRUC01000072">
    <property type="protein sequence ID" value="HHF48523.1"/>
    <property type="molecule type" value="Genomic_DNA"/>
</dbReference>
<dbReference type="EMBL" id="DTAK01000016">
    <property type="protein sequence ID" value="HGU59185.1"/>
    <property type="molecule type" value="Genomic_DNA"/>
</dbReference>
<name>A0A7C4S5F8_9EURY</name>
<comment type="caution">
    <text evidence="2">The sequence shown here is derived from an EMBL/GenBank/DDBJ whole genome shotgun (WGS) entry which is preliminary data.</text>
</comment>
<evidence type="ECO:0000313" key="1">
    <source>
        <dbReference type="EMBL" id="HGE66705.1"/>
    </source>
</evidence>
<gene>
    <name evidence="3" type="ORF">ENL48_05060</name>
    <name evidence="2" type="ORF">ENT89_03165</name>
    <name evidence="1" type="ORF">ENX77_06295</name>
</gene>
<organism evidence="2">
    <name type="scientific">Geoglobus ahangari</name>
    <dbReference type="NCBI Taxonomy" id="113653"/>
    <lineage>
        <taxon>Archaea</taxon>
        <taxon>Methanobacteriati</taxon>
        <taxon>Methanobacteriota</taxon>
        <taxon>Archaeoglobi</taxon>
        <taxon>Archaeoglobales</taxon>
        <taxon>Archaeoglobaceae</taxon>
        <taxon>Geoglobus</taxon>
    </lineage>
</organism>
<evidence type="ECO:0000313" key="2">
    <source>
        <dbReference type="EMBL" id="HGU59185.1"/>
    </source>
</evidence>
<accession>A0A7C4S5F8</accession>
<dbReference type="AlphaFoldDB" id="A0A7C4S5F8"/>